<protein>
    <recommendedName>
        <fullName evidence="4">DUF3953 domain-containing protein</fullName>
    </recommendedName>
</protein>
<feature type="transmembrane region" description="Helical" evidence="1">
    <location>
        <begin position="7"/>
        <end position="28"/>
    </location>
</feature>
<keyword evidence="1" id="KW-0472">Membrane</keyword>
<proteinExistence type="predicted"/>
<dbReference type="EMBL" id="FTOC01000004">
    <property type="protein sequence ID" value="SIS44960.1"/>
    <property type="molecule type" value="Genomic_DNA"/>
</dbReference>
<dbReference type="AlphaFoldDB" id="A0A1N7J6K2"/>
<evidence type="ECO:0000256" key="1">
    <source>
        <dbReference type="SAM" id="Phobius"/>
    </source>
</evidence>
<accession>A0A1N7J6K2</accession>
<dbReference type="STRING" id="570947.SAMN05421687_10423"/>
<feature type="transmembrane region" description="Helical" evidence="1">
    <location>
        <begin position="58"/>
        <end position="79"/>
    </location>
</feature>
<name>A0A1N7J6K2_9BACI</name>
<evidence type="ECO:0000313" key="2">
    <source>
        <dbReference type="EMBL" id="SIS44960.1"/>
    </source>
</evidence>
<keyword evidence="3" id="KW-1185">Reference proteome</keyword>
<feature type="transmembrane region" description="Helical" evidence="1">
    <location>
        <begin position="34"/>
        <end position="51"/>
    </location>
</feature>
<evidence type="ECO:0008006" key="4">
    <source>
        <dbReference type="Google" id="ProtNLM"/>
    </source>
</evidence>
<sequence length="80" mass="8800">MKIINMFITITAIYLMIVGLSGLLDVRILPENSSVSLILMSLVIVYIGMNMKKQDSKIYGVFTIVMGAVLLVISSMGIFI</sequence>
<keyword evidence="1" id="KW-0812">Transmembrane</keyword>
<keyword evidence="1" id="KW-1133">Transmembrane helix</keyword>
<gene>
    <name evidence="2" type="ORF">SAMN05421687_10423</name>
</gene>
<reference evidence="3" key="1">
    <citation type="submission" date="2017-01" db="EMBL/GenBank/DDBJ databases">
        <authorList>
            <person name="Varghese N."/>
            <person name="Submissions S."/>
        </authorList>
    </citation>
    <scope>NUCLEOTIDE SEQUENCE [LARGE SCALE GENOMIC DNA]</scope>
    <source>
        <strain evidence="3">DSM 23127</strain>
    </source>
</reference>
<dbReference type="Proteomes" id="UP000187608">
    <property type="component" value="Unassembled WGS sequence"/>
</dbReference>
<organism evidence="2 3">
    <name type="scientific">Salimicrobium flavidum</name>
    <dbReference type="NCBI Taxonomy" id="570947"/>
    <lineage>
        <taxon>Bacteria</taxon>
        <taxon>Bacillati</taxon>
        <taxon>Bacillota</taxon>
        <taxon>Bacilli</taxon>
        <taxon>Bacillales</taxon>
        <taxon>Bacillaceae</taxon>
        <taxon>Salimicrobium</taxon>
    </lineage>
</organism>
<evidence type="ECO:0000313" key="3">
    <source>
        <dbReference type="Proteomes" id="UP000187608"/>
    </source>
</evidence>